<evidence type="ECO:0000256" key="6">
    <source>
        <dbReference type="SAM" id="MobiDB-lite"/>
    </source>
</evidence>
<evidence type="ECO:0000256" key="4">
    <source>
        <dbReference type="ARBA" id="ARBA00022729"/>
    </source>
</evidence>
<keyword evidence="4" id="KW-0732">Signal</keyword>
<feature type="compositionally biased region" description="Low complexity" evidence="6">
    <location>
        <begin position="1"/>
        <end position="44"/>
    </location>
</feature>
<keyword evidence="10" id="KW-1185">Reference proteome</keyword>
<comment type="subcellular location">
    <subcellularLocation>
        <location evidence="1">Secreted</location>
        <location evidence="1">Cell wall</location>
        <topology evidence="1">Peptidoglycan-anchor</topology>
    </subcellularLocation>
</comment>
<feature type="compositionally biased region" description="Polar residues" evidence="6">
    <location>
        <begin position="45"/>
        <end position="54"/>
    </location>
</feature>
<evidence type="ECO:0000256" key="7">
    <source>
        <dbReference type="SAM" id="Phobius"/>
    </source>
</evidence>
<name>A0ABR5C522_9STAP</name>
<evidence type="ECO:0000256" key="5">
    <source>
        <dbReference type="ARBA" id="ARBA00023088"/>
    </source>
</evidence>
<gene>
    <name evidence="9" type="ORF">TP70_11125</name>
</gene>
<keyword evidence="7" id="KW-1133">Transmembrane helix</keyword>
<comment type="caution">
    <text evidence="9">The sequence shown here is derived from an EMBL/GenBank/DDBJ whole genome shotgun (WGS) entry which is preliminary data.</text>
</comment>
<keyword evidence="7" id="KW-0812">Transmembrane</keyword>
<keyword evidence="7" id="KW-0472">Membrane</keyword>
<feature type="transmembrane region" description="Helical" evidence="7">
    <location>
        <begin position="73"/>
        <end position="90"/>
    </location>
</feature>
<evidence type="ECO:0000313" key="10">
    <source>
        <dbReference type="Proteomes" id="UP000032366"/>
    </source>
</evidence>
<reference evidence="9 10" key="1">
    <citation type="submission" date="2015-01" db="EMBL/GenBank/DDBJ databases">
        <authorList>
            <person name="Guo J."/>
        </authorList>
    </citation>
    <scope>NUCLEOTIDE SEQUENCE [LARGE SCALE GENOMIC DNA]</scope>
    <source>
        <strain evidence="9 10">DSM 22147</strain>
    </source>
</reference>
<evidence type="ECO:0000256" key="3">
    <source>
        <dbReference type="ARBA" id="ARBA00022525"/>
    </source>
</evidence>
<keyword evidence="3" id="KW-0964">Secreted</keyword>
<dbReference type="PROSITE" id="PS50847">
    <property type="entry name" value="GRAM_POS_ANCHORING"/>
    <property type="match status" value="1"/>
</dbReference>
<protein>
    <recommendedName>
        <fullName evidence="8">Gram-positive cocci surface proteins LPxTG domain-containing protein</fullName>
    </recommendedName>
</protein>
<dbReference type="Proteomes" id="UP000032366">
    <property type="component" value="Unassembled WGS sequence"/>
</dbReference>
<proteinExistence type="predicted"/>
<organism evidence="9 10">
    <name type="scientific">Staphylococcus microti</name>
    <dbReference type="NCBI Taxonomy" id="569857"/>
    <lineage>
        <taxon>Bacteria</taxon>
        <taxon>Bacillati</taxon>
        <taxon>Bacillota</taxon>
        <taxon>Bacilli</taxon>
        <taxon>Bacillales</taxon>
        <taxon>Staphylococcaceae</taxon>
        <taxon>Staphylococcus</taxon>
    </lineage>
</organism>
<feature type="region of interest" description="Disordered" evidence="6">
    <location>
        <begin position="1"/>
        <end position="74"/>
    </location>
</feature>
<evidence type="ECO:0000256" key="1">
    <source>
        <dbReference type="ARBA" id="ARBA00004168"/>
    </source>
</evidence>
<evidence type="ECO:0000256" key="2">
    <source>
        <dbReference type="ARBA" id="ARBA00022512"/>
    </source>
</evidence>
<keyword evidence="5" id="KW-0572">Peptidoglycan-anchor</keyword>
<feature type="non-terminal residue" evidence="9">
    <location>
        <position position="1"/>
    </location>
</feature>
<feature type="domain" description="Gram-positive cocci surface proteins LPxTG" evidence="8">
    <location>
        <begin position="62"/>
        <end position="102"/>
    </location>
</feature>
<dbReference type="NCBIfam" id="TIGR01167">
    <property type="entry name" value="LPXTG_anchor"/>
    <property type="match status" value="1"/>
</dbReference>
<evidence type="ECO:0000313" key="9">
    <source>
        <dbReference type="EMBL" id="KIX89822.1"/>
    </source>
</evidence>
<accession>A0ABR5C522</accession>
<evidence type="ECO:0000259" key="8">
    <source>
        <dbReference type="PROSITE" id="PS50847"/>
    </source>
</evidence>
<dbReference type="EMBL" id="JXWY01000158">
    <property type="protein sequence ID" value="KIX89822.1"/>
    <property type="molecule type" value="Genomic_DNA"/>
</dbReference>
<dbReference type="RefSeq" id="WP_044361659.1">
    <property type="nucleotide sequence ID" value="NZ_JXWY01000158.1"/>
</dbReference>
<sequence>VSESDSTSMSNSTSVSESDSTSMSNSTSVSESDSTSMYTSESMSQSLASHSTSMIEPGKEYLPEAGKTSSENSYGLMGGLAALFGGMSLLRKSKKRDNKNTLNNNE</sequence>
<dbReference type="Pfam" id="PF00746">
    <property type="entry name" value="Gram_pos_anchor"/>
    <property type="match status" value="1"/>
</dbReference>
<dbReference type="InterPro" id="IPR019931">
    <property type="entry name" value="LPXTG_anchor"/>
</dbReference>
<keyword evidence="2" id="KW-0134">Cell wall</keyword>